<dbReference type="Proteomes" id="UP000054359">
    <property type="component" value="Unassembled WGS sequence"/>
</dbReference>
<accession>A0A087V1G7</accession>
<protein>
    <submittedName>
        <fullName evidence="1">Uncharacterized protein</fullName>
    </submittedName>
</protein>
<proteinExistence type="predicted"/>
<sequence>MYYKQIDITQLVVQNMERTLLDSRLAHECNPYKWNKIDKKLRLPVKSVKKKYTDTRTSFRWSNTFLTKSYFTFGLRKTEKGEVHIIQTTAAPIVYYELYKSIHNSYKIDRMFNPADELKFKKYVLQPNRIYLIPSGKVYMILTTQKTLFAVDRCVSTLTEEMKQKLKIKLKNPRSYMKFEQSKDHPIDPYEKPPKTPFLDEMTKWTSVPKKRNSEKEKSKAKLTKLFNKPEEEFYQYLSDGETESNKMVEEGGDIFKRPPAVIKKPTETSTIETSPTTILLPENGTLILNLEQQTWPCTDSEITQTELLYLKQNKDTLLQVSDNPTTSYVQPENNTSTANDCLLNTLNEYNMDIESSPQIQEASFQQQTLCFTQTQALQAGVNPTTSMFNPNRVPLYKKLLNLYIV</sequence>
<evidence type="ECO:0000313" key="2">
    <source>
        <dbReference type="Proteomes" id="UP000054359"/>
    </source>
</evidence>
<dbReference type="OrthoDB" id="6437285at2759"/>
<evidence type="ECO:0000313" key="1">
    <source>
        <dbReference type="EMBL" id="KFM83456.1"/>
    </source>
</evidence>
<keyword evidence="2" id="KW-1185">Reference proteome</keyword>
<gene>
    <name evidence="1" type="ORF">X975_08906</name>
</gene>
<reference evidence="1 2" key="1">
    <citation type="submission" date="2013-11" db="EMBL/GenBank/DDBJ databases">
        <title>Genome sequencing of Stegodyphus mimosarum.</title>
        <authorList>
            <person name="Bechsgaard J."/>
        </authorList>
    </citation>
    <scope>NUCLEOTIDE SEQUENCE [LARGE SCALE GENOMIC DNA]</scope>
</reference>
<name>A0A087V1G7_STEMI</name>
<dbReference type="AlphaFoldDB" id="A0A087V1G7"/>
<feature type="non-terminal residue" evidence="1">
    <location>
        <position position="406"/>
    </location>
</feature>
<dbReference type="EMBL" id="KL823029">
    <property type="protein sequence ID" value="KFM83456.1"/>
    <property type="molecule type" value="Genomic_DNA"/>
</dbReference>
<organism evidence="1 2">
    <name type="scientific">Stegodyphus mimosarum</name>
    <name type="common">African social velvet spider</name>
    <dbReference type="NCBI Taxonomy" id="407821"/>
    <lineage>
        <taxon>Eukaryota</taxon>
        <taxon>Metazoa</taxon>
        <taxon>Ecdysozoa</taxon>
        <taxon>Arthropoda</taxon>
        <taxon>Chelicerata</taxon>
        <taxon>Arachnida</taxon>
        <taxon>Araneae</taxon>
        <taxon>Araneomorphae</taxon>
        <taxon>Entelegynae</taxon>
        <taxon>Eresoidea</taxon>
        <taxon>Eresidae</taxon>
        <taxon>Stegodyphus</taxon>
    </lineage>
</organism>